<dbReference type="Gene3D" id="3.30.70.890">
    <property type="entry name" value="GHMP kinase, C-terminal domain"/>
    <property type="match status" value="1"/>
</dbReference>
<accession>A0A081RKL1</accession>
<dbReference type="Proteomes" id="UP000028059">
    <property type="component" value="Unassembled WGS sequence"/>
</dbReference>
<dbReference type="GO" id="GO:0004765">
    <property type="term" value="F:shikimate kinase activity"/>
    <property type="evidence" value="ECO:0007669"/>
    <property type="project" value="UniProtKB-EC"/>
</dbReference>
<keyword evidence="3" id="KW-1185">Reference proteome</keyword>
<sequence length="94" mass="10008">VFDHAWNLARKSNYWEAMIINGLATASILSSNPETITGLIERGALGASVSGNGPAIAAITKKENEANIKKTFSTLEGNIIVSKVSNKKAEVHEV</sequence>
<evidence type="ECO:0000259" key="1">
    <source>
        <dbReference type="Pfam" id="PF08544"/>
    </source>
</evidence>
<dbReference type="AlphaFoldDB" id="A0A081RKL1"/>
<reference evidence="2 3" key="1">
    <citation type="submission" date="2014-06" db="EMBL/GenBank/DDBJ databases">
        <authorList>
            <person name="Ngugi D.K."/>
            <person name="Blom J."/>
            <person name="Alam I."/>
            <person name="Rashid M."/>
            <person name="Ba Alawi W."/>
            <person name="Zhang G."/>
            <person name="Hikmawan T."/>
            <person name="Guan Y."/>
            <person name="Antunes A."/>
            <person name="Siam R."/>
            <person name="ElDorry H."/>
            <person name="Bajic V."/>
            <person name="Stingl U."/>
        </authorList>
    </citation>
    <scope>NUCLEOTIDE SEQUENCE [LARGE SCALE GENOMIC DNA]</scope>
    <source>
        <strain evidence="2">SCGC AAA799-N04</strain>
    </source>
</reference>
<dbReference type="SUPFAM" id="SSF55060">
    <property type="entry name" value="GHMP Kinase, C-terminal domain"/>
    <property type="match status" value="1"/>
</dbReference>
<name>A0A081RKL1_9ARCH</name>
<dbReference type="InterPro" id="IPR036554">
    <property type="entry name" value="GHMP_kinase_C_sf"/>
</dbReference>
<dbReference type="PATRIC" id="fig|1502293.3.peg.1709"/>
<feature type="domain" description="GHMP kinase C-terminal" evidence="1">
    <location>
        <begin position="34"/>
        <end position="67"/>
    </location>
</feature>
<evidence type="ECO:0000313" key="2">
    <source>
        <dbReference type="EMBL" id="KEQ55734.1"/>
    </source>
</evidence>
<protein>
    <submittedName>
        <fullName evidence="2">Shikimate kinase protein</fullName>
        <ecNumber evidence="2">2.7.1.71</ecNumber>
    </submittedName>
</protein>
<dbReference type="EC" id="2.7.1.71" evidence="2"/>
<keyword evidence="2" id="KW-0418">Kinase</keyword>
<evidence type="ECO:0000313" key="3">
    <source>
        <dbReference type="Proteomes" id="UP000028059"/>
    </source>
</evidence>
<keyword evidence="2" id="KW-0808">Transferase</keyword>
<dbReference type="InterPro" id="IPR013750">
    <property type="entry name" value="GHMP_kinase_C_dom"/>
</dbReference>
<gene>
    <name evidence="2" type="primary">aroK</name>
    <name evidence="2" type="ORF">AAA799N04_01882</name>
</gene>
<comment type="caution">
    <text evidence="2">The sequence shown here is derived from an EMBL/GenBank/DDBJ whole genome shotgun (WGS) entry which is preliminary data.</text>
</comment>
<proteinExistence type="predicted"/>
<organism evidence="2 3">
    <name type="scientific">Marine Group I thaumarchaeote SCGC AAA799-N04</name>
    <dbReference type="NCBI Taxonomy" id="1502293"/>
    <lineage>
        <taxon>Archaea</taxon>
        <taxon>Nitrososphaerota</taxon>
        <taxon>Marine Group I</taxon>
    </lineage>
</organism>
<dbReference type="EMBL" id="JOKN01000088">
    <property type="protein sequence ID" value="KEQ55734.1"/>
    <property type="molecule type" value="Genomic_DNA"/>
</dbReference>
<feature type="non-terminal residue" evidence="2">
    <location>
        <position position="1"/>
    </location>
</feature>
<dbReference type="Pfam" id="PF08544">
    <property type="entry name" value="GHMP_kinases_C"/>
    <property type="match status" value="1"/>
</dbReference>